<accession>A0AAD9LY57</accession>
<dbReference type="Proteomes" id="UP001232148">
    <property type="component" value="Unassembled WGS sequence"/>
</dbReference>
<reference evidence="1" key="1">
    <citation type="submission" date="2021-06" db="EMBL/GenBank/DDBJ databases">
        <title>Comparative genomics, transcriptomics and evolutionary studies reveal genomic signatures of adaptation to plant cell wall in hemibiotrophic fungi.</title>
        <authorList>
            <consortium name="DOE Joint Genome Institute"/>
            <person name="Baroncelli R."/>
            <person name="Diaz J.F."/>
            <person name="Benocci T."/>
            <person name="Peng M."/>
            <person name="Battaglia E."/>
            <person name="Haridas S."/>
            <person name="Andreopoulos W."/>
            <person name="Labutti K."/>
            <person name="Pangilinan J."/>
            <person name="Floch G.L."/>
            <person name="Makela M.R."/>
            <person name="Henrissat B."/>
            <person name="Grigoriev I.V."/>
            <person name="Crouch J.A."/>
            <person name="De Vries R.P."/>
            <person name="Sukno S.A."/>
            <person name="Thon M.R."/>
        </authorList>
    </citation>
    <scope>NUCLEOTIDE SEQUENCE</scope>
    <source>
        <strain evidence="1">MAFF235873</strain>
    </source>
</reference>
<dbReference type="EMBL" id="MU842909">
    <property type="protein sequence ID" value="KAK2026726.1"/>
    <property type="molecule type" value="Genomic_DNA"/>
</dbReference>
<dbReference type="AlphaFoldDB" id="A0AAD9LY57"/>
<gene>
    <name evidence="1" type="ORF">LX32DRAFT_14458</name>
</gene>
<organism evidence="1 2">
    <name type="scientific">Colletotrichum zoysiae</name>
    <dbReference type="NCBI Taxonomy" id="1216348"/>
    <lineage>
        <taxon>Eukaryota</taxon>
        <taxon>Fungi</taxon>
        <taxon>Dikarya</taxon>
        <taxon>Ascomycota</taxon>
        <taxon>Pezizomycotina</taxon>
        <taxon>Sordariomycetes</taxon>
        <taxon>Hypocreomycetidae</taxon>
        <taxon>Glomerellales</taxon>
        <taxon>Glomerellaceae</taxon>
        <taxon>Colletotrichum</taxon>
        <taxon>Colletotrichum graminicola species complex</taxon>
    </lineage>
</organism>
<name>A0AAD9LY57_9PEZI</name>
<sequence>MQGANCTIRNQISGSELYPPHGRSEGETLYIFLVATHIHRYYRLAYGPKAIVMPISIGSRQVIPGPRSLPRRSTLPQFPSPANRSGDAALTKVACAKIASQRASESLTALSPSPRNWIEVPSTLAARNHSSVSVSRPPSVLSEDREQNRSEIDLFTLYTGSAVLTETKLAMHLLRAVAWHCRLLGAYPKPAQCRSRLQCNNSFSGFGC</sequence>
<comment type="caution">
    <text evidence="1">The sequence shown here is derived from an EMBL/GenBank/DDBJ whole genome shotgun (WGS) entry which is preliminary data.</text>
</comment>
<evidence type="ECO:0000313" key="1">
    <source>
        <dbReference type="EMBL" id="KAK2026726.1"/>
    </source>
</evidence>
<proteinExistence type="predicted"/>
<evidence type="ECO:0000313" key="2">
    <source>
        <dbReference type="Proteomes" id="UP001232148"/>
    </source>
</evidence>
<keyword evidence="2" id="KW-1185">Reference proteome</keyword>
<protein>
    <submittedName>
        <fullName evidence="1">Uncharacterized protein</fullName>
    </submittedName>
</protein>